<sequence>MERIGKIFKFMKEHGLECIAIKDIYTIRYLTGFTGDSSILYADDRVAVLITDGRYTEQARSELKYCRVMEYKAEHSNSIWETVAGLVGTNRKMGFDGEAYSYDDAKALQMSLPETIELVSVSLRSLRSVKDERELECLWQASKIADGAFERLLKEIKAGMTEKELAARLEYYMRSLGSEGVSFDTIVASGHRSALPHGAPTDKVIEVGDFVTFDFGAMYNGYHSDTTRTVVMGMANSWHREIYTVVQEAQYRGMKAAKPGITGKELDAEIRGYIESRGYGKYFNHGLGHGVGLEIHELPNINSRGDIPLEEGMVFSIEPGVYIQGRGGVRIEDTVVLTREGAHSLTTLKKILTEIV</sequence>
<dbReference type="PROSITE" id="PS00491">
    <property type="entry name" value="PROLINE_PEPTIDASE"/>
    <property type="match status" value="1"/>
</dbReference>
<dbReference type="PANTHER" id="PTHR46112:SF3">
    <property type="entry name" value="AMINOPEPTIDASE YPDF"/>
    <property type="match status" value="1"/>
</dbReference>
<dbReference type="SUPFAM" id="SSF55920">
    <property type="entry name" value="Creatinase/aminopeptidase"/>
    <property type="match status" value="1"/>
</dbReference>
<dbReference type="InterPro" id="IPR000994">
    <property type="entry name" value="Pept_M24"/>
</dbReference>
<dbReference type="Pfam" id="PF01321">
    <property type="entry name" value="Creatinase_N"/>
    <property type="match status" value="1"/>
</dbReference>
<feature type="domain" description="Peptidase M24" evidence="3">
    <location>
        <begin position="136"/>
        <end position="338"/>
    </location>
</feature>
<dbReference type="InterPro" id="IPR000587">
    <property type="entry name" value="Creatinase_N"/>
</dbReference>
<dbReference type="InterPro" id="IPR029149">
    <property type="entry name" value="Creatin/AminoP/Spt16_N"/>
</dbReference>
<dbReference type="RefSeq" id="WP_093730519.1">
    <property type="nucleotide sequence ID" value="NZ_FMYW01000009.1"/>
</dbReference>
<dbReference type="InterPro" id="IPR050659">
    <property type="entry name" value="Peptidase_M24B"/>
</dbReference>
<organism evidence="5 6">
    <name type="scientific">Succiniclasticum ruminis</name>
    <dbReference type="NCBI Taxonomy" id="40841"/>
    <lineage>
        <taxon>Bacteria</taxon>
        <taxon>Bacillati</taxon>
        <taxon>Bacillota</taxon>
        <taxon>Negativicutes</taxon>
        <taxon>Acidaminococcales</taxon>
        <taxon>Acidaminococcaceae</taxon>
        <taxon>Succiniclasticum</taxon>
    </lineage>
</organism>
<dbReference type="CDD" id="cd01092">
    <property type="entry name" value="APP-like"/>
    <property type="match status" value="1"/>
</dbReference>
<name>A0A1G6MCT4_9FIRM</name>
<keyword evidence="5" id="KW-0645">Protease</keyword>
<dbReference type="Gene3D" id="3.40.350.10">
    <property type="entry name" value="Creatinase/prolidase N-terminal domain"/>
    <property type="match status" value="1"/>
</dbReference>
<evidence type="ECO:0000259" key="4">
    <source>
        <dbReference type="Pfam" id="PF01321"/>
    </source>
</evidence>
<evidence type="ECO:0000259" key="3">
    <source>
        <dbReference type="Pfam" id="PF00557"/>
    </source>
</evidence>
<dbReference type="OrthoDB" id="9806388at2"/>
<keyword evidence="2" id="KW-0378">Hydrolase</keyword>
<dbReference type="PRINTS" id="PR00599">
    <property type="entry name" value="MAPEPTIDASE"/>
</dbReference>
<dbReference type="Proteomes" id="UP000198943">
    <property type="component" value="Unassembled WGS sequence"/>
</dbReference>
<keyword evidence="5" id="KW-0031">Aminopeptidase</keyword>
<dbReference type="GO" id="GO:0046872">
    <property type="term" value="F:metal ion binding"/>
    <property type="evidence" value="ECO:0007669"/>
    <property type="project" value="UniProtKB-KW"/>
</dbReference>
<feature type="domain" description="Creatinase N-terminal" evidence="4">
    <location>
        <begin position="3"/>
        <end position="129"/>
    </location>
</feature>
<proteinExistence type="predicted"/>
<dbReference type="Pfam" id="PF00557">
    <property type="entry name" value="Peptidase_M24"/>
    <property type="match status" value="1"/>
</dbReference>
<evidence type="ECO:0000313" key="6">
    <source>
        <dbReference type="Proteomes" id="UP000198943"/>
    </source>
</evidence>
<gene>
    <name evidence="5" type="ORF">SAMN04487864_10938</name>
</gene>
<keyword evidence="6" id="KW-1185">Reference proteome</keyword>
<evidence type="ECO:0000256" key="2">
    <source>
        <dbReference type="ARBA" id="ARBA00022801"/>
    </source>
</evidence>
<evidence type="ECO:0000313" key="5">
    <source>
        <dbReference type="EMBL" id="SDC52755.1"/>
    </source>
</evidence>
<dbReference type="EMBL" id="FMYW01000009">
    <property type="protein sequence ID" value="SDC52755.1"/>
    <property type="molecule type" value="Genomic_DNA"/>
</dbReference>
<keyword evidence="1" id="KW-0479">Metal-binding</keyword>
<dbReference type="SUPFAM" id="SSF53092">
    <property type="entry name" value="Creatinase/prolidase N-terminal domain"/>
    <property type="match status" value="1"/>
</dbReference>
<dbReference type="AlphaFoldDB" id="A0A1G6MCT4"/>
<accession>A0A1G6MCT4</accession>
<protein>
    <submittedName>
        <fullName evidence="5">Xaa-Pro aminopeptidase</fullName>
    </submittedName>
</protein>
<dbReference type="GO" id="GO:0008235">
    <property type="term" value="F:metalloexopeptidase activity"/>
    <property type="evidence" value="ECO:0007669"/>
    <property type="project" value="UniProtKB-ARBA"/>
</dbReference>
<dbReference type="GO" id="GO:0004177">
    <property type="term" value="F:aminopeptidase activity"/>
    <property type="evidence" value="ECO:0007669"/>
    <property type="project" value="UniProtKB-KW"/>
</dbReference>
<dbReference type="InterPro" id="IPR001714">
    <property type="entry name" value="Pept_M24_MAP"/>
</dbReference>
<dbReference type="InterPro" id="IPR036005">
    <property type="entry name" value="Creatinase/aminopeptidase-like"/>
</dbReference>
<dbReference type="Gene3D" id="3.90.230.10">
    <property type="entry name" value="Creatinase/methionine aminopeptidase superfamily"/>
    <property type="match status" value="1"/>
</dbReference>
<reference evidence="6" key="1">
    <citation type="submission" date="2016-10" db="EMBL/GenBank/DDBJ databases">
        <authorList>
            <person name="Varghese N."/>
            <person name="Submissions S."/>
        </authorList>
    </citation>
    <scope>NUCLEOTIDE SEQUENCE [LARGE SCALE GENOMIC DNA]</scope>
    <source>
        <strain evidence="6">DSM 11005</strain>
    </source>
</reference>
<evidence type="ECO:0000256" key="1">
    <source>
        <dbReference type="ARBA" id="ARBA00022723"/>
    </source>
</evidence>
<dbReference type="PANTHER" id="PTHR46112">
    <property type="entry name" value="AMINOPEPTIDASE"/>
    <property type="match status" value="1"/>
</dbReference>
<dbReference type="InterPro" id="IPR001131">
    <property type="entry name" value="Peptidase_M24B_aminopep-P_CS"/>
</dbReference>